<proteinExistence type="predicted"/>
<evidence type="ECO:0000313" key="1">
    <source>
        <dbReference type="EMBL" id="KAF6022776.1"/>
    </source>
</evidence>
<dbReference type="EMBL" id="VXIV02002807">
    <property type="protein sequence ID" value="KAF6022776.1"/>
    <property type="molecule type" value="Genomic_DNA"/>
</dbReference>
<accession>A0A7J7JAT1</accession>
<organism evidence="1 2">
    <name type="scientific">Bugula neritina</name>
    <name type="common">Brown bryozoan</name>
    <name type="synonym">Sertularia neritina</name>
    <dbReference type="NCBI Taxonomy" id="10212"/>
    <lineage>
        <taxon>Eukaryota</taxon>
        <taxon>Metazoa</taxon>
        <taxon>Spiralia</taxon>
        <taxon>Lophotrochozoa</taxon>
        <taxon>Bryozoa</taxon>
        <taxon>Gymnolaemata</taxon>
        <taxon>Cheilostomatida</taxon>
        <taxon>Flustrina</taxon>
        <taxon>Buguloidea</taxon>
        <taxon>Bugulidae</taxon>
        <taxon>Bugula</taxon>
    </lineage>
</organism>
<comment type="caution">
    <text evidence="1">The sequence shown here is derived from an EMBL/GenBank/DDBJ whole genome shotgun (WGS) entry which is preliminary data.</text>
</comment>
<dbReference type="Proteomes" id="UP000593567">
    <property type="component" value="Unassembled WGS sequence"/>
</dbReference>
<evidence type="ECO:0000313" key="2">
    <source>
        <dbReference type="Proteomes" id="UP000593567"/>
    </source>
</evidence>
<name>A0A7J7JAT1_BUGNE</name>
<dbReference type="AlphaFoldDB" id="A0A7J7JAT1"/>
<gene>
    <name evidence="1" type="ORF">EB796_018922</name>
</gene>
<keyword evidence="2" id="KW-1185">Reference proteome</keyword>
<sequence>MSKHFFKVVNLISVLGGWNNNPSVTGFQSIFRKLVTWCEAPLYSSLICIIKMRYLRFNFDNIGMVCFKELSYLMLINVSETLSCP</sequence>
<reference evidence="1" key="1">
    <citation type="submission" date="2020-06" db="EMBL/GenBank/DDBJ databases">
        <title>Draft genome of Bugula neritina, a colonial animal packing powerful symbionts and potential medicines.</title>
        <authorList>
            <person name="Rayko M."/>
        </authorList>
    </citation>
    <scope>NUCLEOTIDE SEQUENCE [LARGE SCALE GENOMIC DNA]</scope>
    <source>
        <strain evidence="1">Kwan_BN1</strain>
    </source>
</reference>
<protein>
    <submittedName>
        <fullName evidence="1">Uncharacterized protein</fullName>
    </submittedName>
</protein>